<accession>A0ABW4Y8W1</accession>
<gene>
    <name evidence="1" type="ORF">ACFSJC_09840</name>
</gene>
<evidence type="ECO:0000313" key="1">
    <source>
        <dbReference type="EMBL" id="MFD2112139.1"/>
    </source>
</evidence>
<name>A0ABW4Y8W1_9GAMM</name>
<protein>
    <submittedName>
        <fullName evidence="1">DinB family protein</fullName>
    </submittedName>
</protein>
<dbReference type="EMBL" id="JBHUHX010000020">
    <property type="protein sequence ID" value="MFD2112139.1"/>
    <property type="molecule type" value="Genomic_DNA"/>
</dbReference>
<comment type="caution">
    <text evidence="1">The sequence shown here is derived from an EMBL/GenBank/DDBJ whole genome shotgun (WGS) entry which is preliminary data.</text>
</comment>
<dbReference type="InterPro" id="IPR034660">
    <property type="entry name" value="DinB/YfiT-like"/>
</dbReference>
<dbReference type="Gene3D" id="1.20.120.450">
    <property type="entry name" value="dinb family like domain"/>
    <property type="match status" value="1"/>
</dbReference>
<dbReference type="SUPFAM" id="SSF109854">
    <property type="entry name" value="DinB/YfiT-like putative metalloenzymes"/>
    <property type="match status" value="1"/>
</dbReference>
<reference evidence="2" key="1">
    <citation type="journal article" date="2019" name="Int. J. Syst. Evol. Microbiol.">
        <title>The Global Catalogue of Microorganisms (GCM) 10K type strain sequencing project: providing services to taxonomists for standard genome sequencing and annotation.</title>
        <authorList>
            <consortium name="The Broad Institute Genomics Platform"/>
            <consortium name="The Broad Institute Genome Sequencing Center for Infectious Disease"/>
            <person name="Wu L."/>
            <person name="Ma J."/>
        </authorList>
    </citation>
    <scope>NUCLEOTIDE SEQUENCE [LARGE SCALE GENOMIC DNA]</scope>
    <source>
        <strain evidence="2">KACC 12597</strain>
    </source>
</reference>
<sequence>MIRRARDGSDPPETRIPAHERLVADLGVRVYASLASPKTILRRFRTEAERAIALSERLTPEQGARPVRIRRFPGIESDSRHWSVYMTLDHLVLVNTAITALIHAICSDRHHGIEIRLEDVRPHPDAGPDRIEALAALVERYAHQIERFGSLTSRGHYAHPWFGSLTARQWHALATLHNRMHRVQIEKILRRLD</sequence>
<dbReference type="RefSeq" id="WP_386026179.1">
    <property type="nucleotide sequence ID" value="NZ_JBHUHX010000020.1"/>
</dbReference>
<organism evidence="1 2">
    <name type="scientific">Thiorhodococcus fuscus</name>
    <dbReference type="NCBI Taxonomy" id="527200"/>
    <lineage>
        <taxon>Bacteria</taxon>
        <taxon>Pseudomonadati</taxon>
        <taxon>Pseudomonadota</taxon>
        <taxon>Gammaproteobacteria</taxon>
        <taxon>Chromatiales</taxon>
        <taxon>Chromatiaceae</taxon>
        <taxon>Thiorhodococcus</taxon>
    </lineage>
</organism>
<evidence type="ECO:0000313" key="2">
    <source>
        <dbReference type="Proteomes" id="UP001597337"/>
    </source>
</evidence>
<proteinExistence type="predicted"/>
<keyword evidence="2" id="KW-1185">Reference proteome</keyword>
<dbReference type="Proteomes" id="UP001597337">
    <property type="component" value="Unassembled WGS sequence"/>
</dbReference>